<dbReference type="Pfam" id="PF18130">
    <property type="entry name" value="ATPgrasp_N"/>
    <property type="match status" value="1"/>
</dbReference>
<dbReference type="InterPro" id="IPR011761">
    <property type="entry name" value="ATP-grasp"/>
</dbReference>
<dbReference type="EMBL" id="JAPWHU010000023">
    <property type="protein sequence ID" value="MCZ4633213.1"/>
    <property type="molecule type" value="Genomic_DNA"/>
</dbReference>
<name>A0ABT4NVQ7_9ACTN</name>
<dbReference type="PROSITE" id="PS50975">
    <property type="entry name" value="ATP_GRASP"/>
    <property type="match status" value="1"/>
</dbReference>
<dbReference type="Pfam" id="PF13535">
    <property type="entry name" value="ATP-grasp_4"/>
    <property type="match status" value="1"/>
</dbReference>
<dbReference type="PANTHER" id="PTHR43585:SF2">
    <property type="entry name" value="ATP-GRASP ENZYME FSQD"/>
    <property type="match status" value="1"/>
</dbReference>
<keyword evidence="3 4" id="KW-0067">ATP-binding</keyword>
<protein>
    <submittedName>
        <fullName evidence="6">ATP-grasp domain-containing protein</fullName>
    </submittedName>
</protein>
<proteinExistence type="predicted"/>
<dbReference type="InterPro" id="IPR041472">
    <property type="entry name" value="BL00235/CARNS1_N"/>
</dbReference>
<evidence type="ECO:0000256" key="3">
    <source>
        <dbReference type="ARBA" id="ARBA00022840"/>
    </source>
</evidence>
<sequence length="427" mass="44983">AEPMHIAFVDSNPAALEAIRLAKEAGHRVTYLQSADPFYPPTERNLRIVGSVDHLVDNLVTTDAATVTRVLAARHAADPIDVVTAQLELSAEAVAVACRELGLRGTATDGVLTARRKDRCRAALDEAGLASARHALAETEEAALAAAEEIGYPVILKPPSGADSLLSYVATNPEEAAAGCRGVLTGLDAVPVQWHEQFTRGILVEEYLVGTLVSVELGAKDGEFFPFAVSGRFRWAEDEVVELGSYIPAALSEEQTGACVAYAADVCRAIGLDLGVFHLEIMVTERGPVLVEVNPRVMGGALPTIYRHATGADIFSGLLAILEPGAEVALPGTLDGCVGGRKVMARDGGTLAPGASLDRIADLPGVLEVVGFDSYGTGPGRTVNAGQIVARFMLRGPDHPSVVRTAEQILRRLEEDLGIALMIGEKD</sequence>
<organism evidence="6 7">
    <name type="scientific">Streptomyces rubrogriseus</name>
    <dbReference type="NCBI Taxonomy" id="194673"/>
    <lineage>
        <taxon>Bacteria</taxon>
        <taxon>Bacillati</taxon>
        <taxon>Actinomycetota</taxon>
        <taxon>Actinomycetes</taxon>
        <taxon>Kitasatosporales</taxon>
        <taxon>Streptomycetaceae</taxon>
        <taxon>Streptomyces</taxon>
        <taxon>Streptomyces violaceoruber group</taxon>
    </lineage>
</organism>
<keyword evidence="1" id="KW-0436">Ligase</keyword>
<feature type="domain" description="ATP-grasp" evidence="5">
    <location>
        <begin position="121"/>
        <end position="323"/>
    </location>
</feature>
<evidence type="ECO:0000256" key="1">
    <source>
        <dbReference type="ARBA" id="ARBA00022598"/>
    </source>
</evidence>
<comment type="caution">
    <text evidence="6">The sequence shown here is derived from an EMBL/GenBank/DDBJ whole genome shotgun (WGS) entry which is preliminary data.</text>
</comment>
<dbReference type="Gene3D" id="3.30.470.20">
    <property type="entry name" value="ATP-grasp fold, B domain"/>
    <property type="match status" value="1"/>
</dbReference>
<dbReference type="InterPro" id="IPR052032">
    <property type="entry name" value="ATP-dep_AA_Ligase"/>
</dbReference>
<dbReference type="SUPFAM" id="SSF56059">
    <property type="entry name" value="Glutathione synthetase ATP-binding domain-like"/>
    <property type="match status" value="1"/>
</dbReference>
<accession>A0ABT4NVQ7</accession>
<dbReference type="PANTHER" id="PTHR43585">
    <property type="entry name" value="FUMIPYRROLE BIOSYNTHESIS PROTEIN C"/>
    <property type="match status" value="1"/>
</dbReference>
<feature type="non-terminal residue" evidence="6">
    <location>
        <position position="1"/>
    </location>
</feature>
<evidence type="ECO:0000259" key="5">
    <source>
        <dbReference type="PROSITE" id="PS50975"/>
    </source>
</evidence>
<evidence type="ECO:0000313" key="7">
    <source>
        <dbReference type="Proteomes" id="UP001301132"/>
    </source>
</evidence>
<evidence type="ECO:0000256" key="2">
    <source>
        <dbReference type="ARBA" id="ARBA00022741"/>
    </source>
</evidence>
<dbReference type="RefSeq" id="WP_269635802.1">
    <property type="nucleotide sequence ID" value="NZ_JAPWHU010000023.1"/>
</dbReference>
<dbReference type="Proteomes" id="UP001301132">
    <property type="component" value="Unassembled WGS sequence"/>
</dbReference>
<gene>
    <name evidence="6" type="ORF">O3S69_03985</name>
</gene>
<reference evidence="6 7" key="1">
    <citation type="submission" date="2022-12" db="EMBL/GenBank/DDBJ databases">
        <authorList>
            <person name="Abashina T."/>
            <person name="Solyanikova I."/>
            <person name="Delegan Y."/>
        </authorList>
    </citation>
    <scope>NUCLEOTIDE SEQUENCE [LARGE SCALE GENOMIC DNA]</scope>
    <source>
        <strain evidence="6 7">IPS92ro</strain>
    </source>
</reference>
<keyword evidence="7" id="KW-1185">Reference proteome</keyword>
<keyword evidence="2 4" id="KW-0547">Nucleotide-binding</keyword>
<dbReference type="Gene3D" id="3.40.50.20">
    <property type="match status" value="1"/>
</dbReference>
<evidence type="ECO:0000313" key="6">
    <source>
        <dbReference type="EMBL" id="MCZ4633213.1"/>
    </source>
</evidence>
<evidence type="ECO:0000256" key="4">
    <source>
        <dbReference type="PROSITE-ProRule" id="PRU00409"/>
    </source>
</evidence>